<evidence type="ECO:0000256" key="5">
    <source>
        <dbReference type="ARBA" id="ARBA00022777"/>
    </source>
</evidence>
<dbReference type="PROSITE" id="PS50110">
    <property type="entry name" value="RESPONSE_REGULATORY"/>
    <property type="match status" value="1"/>
</dbReference>
<feature type="modified residue" description="4-aspartylphosphate" evidence="6">
    <location>
        <position position="978"/>
    </location>
</feature>
<feature type="transmembrane region" description="Helical" evidence="8">
    <location>
        <begin position="575"/>
        <end position="594"/>
    </location>
</feature>
<evidence type="ECO:0000256" key="7">
    <source>
        <dbReference type="SAM" id="MobiDB-lite"/>
    </source>
</evidence>
<feature type="transmembrane region" description="Helical" evidence="8">
    <location>
        <begin position="158"/>
        <end position="178"/>
    </location>
</feature>
<feature type="transmembrane region" description="Helical" evidence="8">
    <location>
        <begin position="614"/>
        <end position="635"/>
    </location>
</feature>
<evidence type="ECO:0000259" key="9">
    <source>
        <dbReference type="PROSITE" id="PS50109"/>
    </source>
</evidence>
<feature type="transmembrane region" description="Helical" evidence="8">
    <location>
        <begin position="394"/>
        <end position="417"/>
    </location>
</feature>
<dbReference type="InterPro" id="IPR003594">
    <property type="entry name" value="HATPase_dom"/>
</dbReference>
<feature type="transmembrane region" description="Helical" evidence="8">
    <location>
        <begin position="366"/>
        <end position="388"/>
    </location>
</feature>
<dbReference type="PROSITE" id="PS50109">
    <property type="entry name" value="HIS_KIN"/>
    <property type="match status" value="1"/>
</dbReference>
<dbReference type="PANTHER" id="PTHR43047">
    <property type="entry name" value="TWO-COMPONENT HISTIDINE PROTEIN KINASE"/>
    <property type="match status" value="1"/>
</dbReference>
<feature type="transmembrane region" description="Helical" evidence="8">
    <location>
        <begin position="224"/>
        <end position="243"/>
    </location>
</feature>
<dbReference type="InterPro" id="IPR036097">
    <property type="entry name" value="HisK_dim/P_sf"/>
</dbReference>
<keyword evidence="3 6" id="KW-0597">Phosphoprotein</keyword>
<evidence type="ECO:0000256" key="8">
    <source>
        <dbReference type="SAM" id="Phobius"/>
    </source>
</evidence>
<dbReference type="SUPFAM" id="SSF47384">
    <property type="entry name" value="Homodimeric domain of signal transducing histidine kinase"/>
    <property type="match status" value="1"/>
</dbReference>
<dbReference type="EMBL" id="JAYXHS010000001">
    <property type="protein sequence ID" value="MEC5385819.1"/>
    <property type="molecule type" value="Genomic_DNA"/>
</dbReference>
<reference evidence="11 12" key="1">
    <citation type="submission" date="2024-01" db="EMBL/GenBank/DDBJ databases">
        <title>Uliginosibacterium soil sp. nov.</title>
        <authorList>
            <person name="Lv Y."/>
        </authorList>
    </citation>
    <scope>NUCLEOTIDE SEQUENCE [LARGE SCALE GENOMIC DNA]</scope>
    <source>
        <strain evidence="11 12">H3</strain>
    </source>
</reference>
<comment type="catalytic activity">
    <reaction evidence="1">
        <text>ATP + protein L-histidine = ADP + protein N-phospho-L-histidine.</text>
        <dbReference type="EC" id="2.7.13.3"/>
    </reaction>
</comment>
<dbReference type="Pfam" id="PF00512">
    <property type="entry name" value="HisKA"/>
    <property type="match status" value="1"/>
</dbReference>
<evidence type="ECO:0000259" key="10">
    <source>
        <dbReference type="PROSITE" id="PS50110"/>
    </source>
</evidence>
<protein>
    <recommendedName>
        <fullName evidence="2">histidine kinase</fullName>
        <ecNumber evidence="2">2.7.13.3</ecNumber>
    </recommendedName>
</protein>
<dbReference type="Pfam" id="PF02518">
    <property type="entry name" value="HATPase_c"/>
    <property type="match status" value="1"/>
</dbReference>
<dbReference type="SUPFAM" id="SSF55874">
    <property type="entry name" value="ATPase domain of HSP90 chaperone/DNA topoisomerase II/histidine kinase"/>
    <property type="match status" value="1"/>
</dbReference>
<keyword evidence="5" id="KW-0418">Kinase</keyword>
<feature type="transmembrane region" description="Helical" evidence="8">
    <location>
        <begin position="314"/>
        <end position="334"/>
    </location>
</feature>
<name>A0ABU6K2F6_9RHOO</name>
<dbReference type="InterPro" id="IPR004358">
    <property type="entry name" value="Sig_transdc_His_kin-like_C"/>
</dbReference>
<dbReference type="Gene3D" id="3.30.565.10">
    <property type="entry name" value="Histidine kinase-like ATPase, C-terminal domain"/>
    <property type="match status" value="1"/>
</dbReference>
<evidence type="ECO:0000313" key="12">
    <source>
        <dbReference type="Proteomes" id="UP001331561"/>
    </source>
</evidence>
<keyword evidence="8" id="KW-1133">Transmembrane helix</keyword>
<accession>A0ABU6K2F6</accession>
<dbReference type="InterPro" id="IPR036890">
    <property type="entry name" value="HATPase_C_sf"/>
</dbReference>
<dbReference type="InterPro" id="IPR005467">
    <property type="entry name" value="His_kinase_dom"/>
</dbReference>
<dbReference type="InterPro" id="IPR001789">
    <property type="entry name" value="Sig_transdc_resp-reg_receiver"/>
</dbReference>
<feature type="transmembrane region" description="Helical" evidence="8">
    <location>
        <begin position="80"/>
        <end position="102"/>
    </location>
</feature>
<feature type="compositionally biased region" description="Basic and acidic residues" evidence="7">
    <location>
        <begin position="1127"/>
        <end position="1146"/>
    </location>
</feature>
<dbReference type="SUPFAM" id="SSF52172">
    <property type="entry name" value="CheY-like"/>
    <property type="match status" value="1"/>
</dbReference>
<keyword evidence="12" id="KW-1185">Reference proteome</keyword>
<dbReference type="SMART" id="SM00387">
    <property type="entry name" value="HATPase_c"/>
    <property type="match status" value="1"/>
</dbReference>
<dbReference type="CDD" id="cd16922">
    <property type="entry name" value="HATPase_EvgS-ArcB-TorS-like"/>
    <property type="match status" value="1"/>
</dbReference>
<evidence type="ECO:0000256" key="1">
    <source>
        <dbReference type="ARBA" id="ARBA00000085"/>
    </source>
</evidence>
<dbReference type="SMART" id="SM00388">
    <property type="entry name" value="HisKA"/>
    <property type="match status" value="1"/>
</dbReference>
<sequence>MDQAVARPQPVQRIIKIRRDYNRWVSDETLEDYALRFTPRSFRKWSAFRVANTAFGAVSFLALEAIGASITLSYGFTNAMWAIAVVSLVIFLTSLPIAYHAARRGLDMDLLARGAGFGYLGSTITSLIYASFTFIFFALEAAIMAQAFELWFDMPRSLGYLLSALIVIPLVTHGVTLISRLQLWTQPLWIVLLALPFVAVALKDPHAYVAFASLNGRNNGTGEFSWAAFGAAATVAASLIAQIGEQVDFLRFMPEPTKETRLRWWAAVITAGPGWIVLGAAKMVGGAFLAFLALQHELPLQRALEPMQMYLAGFQEVVGVGAGAIFLAGLFVIVSQVKINITNAYAGSLAWSNFFARLTHSHPGRVVWLVFNVLIAILLMVMGVFEALDQVLGLYAHLAVAWVGAVVADLVICKPLGLSPKNIEFRRGYLFDINPTGFGAMLLASVLSVATYAGAFGQAIKPASAAVALLVALFAAPLIALATRSRYAMAREPVDFGPRHKVMRCAICRNKFESDDMAHCPAYGGPICSLCCTLDARCGDRCKPGTRIHEQLTDVVRWFVPANVSPAMIRRVGQYSLVLVGSSCVFGAMLWLLHAQERLRMHVEPLSVSSDLDVLFWKVFAGVFLLIAVVTWWLVLANESRHVAQEESDRQNQLLQREIDAHRQTDAALQKAKELAENANLAKSRFVTGMSHEMRSPLNSILGYSQVLLRQKMLESQSDAVGTIRRSGEHLASLVDGLLELSRIEAGKLRLEQEAVDLREFLDQIVKMLRPMAEAKGLQFRYELDGKLPARVHADPKRLRQILINLLGNAVKFTEQGSVSLLVRYRREIAHITIADTGVGIAQADHERIFQPFERGTGPSDVEGTGLGLTITRLLVDLMGGDIQLKSRVGEGSRFSVRVYLPALSAADGQVAHSPIRGYAGGIRRVLVVDDEAAHRGVLRGMLEPLGFSIADAASGDECLALIESMQPDEKPHLVLLDINLRDTTGWQVCRQLRERGFMSPIVMVSANAHENTEQPNSVAQSSGSNGFVVKPVAEADLLQTVREVLGLQWIREGEHGVAVTAPSCDVLRELLALSAGGYPRALRARFAELQEDSPECEAWIARLLPLIEHDIQEFNARLTQAIAEQSHAEPSGEHTDERVTQHADA</sequence>
<evidence type="ECO:0000256" key="4">
    <source>
        <dbReference type="ARBA" id="ARBA00022679"/>
    </source>
</evidence>
<dbReference type="Gene3D" id="3.40.50.2300">
    <property type="match status" value="1"/>
</dbReference>
<dbReference type="CDD" id="cd00156">
    <property type="entry name" value="REC"/>
    <property type="match status" value="1"/>
</dbReference>
<keyword evidence="11" id="KW-0067">ATP-binding</keyword>
<keyword evidence="4" id="KW-0808">Transferase</keyword>
<feature type="transmembrane region" description="Helical" evidence="8">
    <location>
        <begin position="438"/>
        <end position="457"/>
    </location>
</feature>
<dbReference type="Gene3D" id="1.10.4160.10">
    <property type="entry name" value="Hydantoin permease"/>
    <property type="match status" value="1"/>
</dbReference>
<feature type="transmembrane region" description="Helical" evidence="8">
    <location>
        <begin position="190"/>
        <end position="212"/>
    </location>
</feature>
<dbReference type="InterPro" id="IPR011006">
    <property type="entry name" value="CheY-like_superfamily"/>
</dbReference>
<feature type="transmembrane region" description="Helical" evidence="8">
    <location>
        <begin position="463"/>
        <end position="482"/>
    </location>
</feature>
<dbReference type="EC" id="2.7.13.3" evidence="2"/>
<evidence type="ECO:0000256" key="6">
    <source>
        <dbReference type="PROSITE-ProRule" id="PRU00169"/>
    </source>
</evidence>
<dbReference type="Proteomes" id="UP001331561">
    <property type="component" value="Unassembled WGS sequence"/>
</dbReference>
<gene>
    <name evidence="11" type="ORF">VVD49_08790</name>
</gene>
<dbReference type="RefSeq" id="WP_327598766.1">
    <property type="nucleotide sequence ID" value="NZ_JAYXHS010000001.1"/>
</dbReference>
<dbReference type="Gene3D" id="1.10.287.130">
    <property type="match status" value="1"/>
</dbReference>
<dbReference type="SMART" id="SM00448">
    <property type="entry name" value="REC"/>
    <property type="match status" value="1"/>
</dbReference>
<dbReference type="PRINTS" id="PR00344">
    <property type="entry name" value="BCTRLSENSOR"/>
</dbReference>
<dbReference type="Pfam" id="PF00072">
    <property type="entry name" value="Response_reg"/>
    <property type="match status" value="1"/>
</dbReference>
<feature type="transmembrane region" description="Helical" evidence="8">
    <location>
        <begin position="50"/>
        <end position="74"/>
    </location>
</feature>
<feature type="transmembrane region" description="Helical" evidence="8">
    <location>
        <begin position="264"/>
        <end position="294"/>
    </location>
</feature>
<feature type="region of interest" description="Disordered" evidence="7">
    <location>
        <begin position="1125"/>
        <end position="1146"/>
    </location>
</feature>
<dbReference type="GO" id="GO:0005524">
    <property type="term" value="F:ATP binding"/>
    <property type="evidence" value="ECO:0007669"/>
    <property type="project" value="UniProtKB-KW"/>
</dbReference>
<feature type="domain" description="Histidine kinase" evidence="9">
    <location>
        <begin position="689"/>
        <end position="903"/>
    </location>
</feature>
<dbReference type="CDD" id="cd00082">
    <property type="entry name" value="HisKA"/>
    <property type="match status" value="1"/>
</dbReference>
<keyword evidence="8" id="KW-0472">Membrane</keyword>
<feature type="domain" description="Response regulatory" evidence="10">
    <location>
        <begin position="925"/>
        <end position="1046"/>
    </location>
</feature>
<keyword evidence="8" id="KW-0812">Transmembrane</keyword>
<comment type="caution">
    <text evidence="11">The sequence shown here is derived from an EMBL/GenBank/DDBJ whole genome shotgun (WGS) entry which is preliminary data.</text>
</comment>
<feature type="transmembrane region" description="Helical" evidence="8">
    <location>
        <begin position="114"/>
        <end position="138"/>
    </location>
</feature>
<evidence type="ECO:0000313" key="11">
    <source>
        <dbReference type="EMBL" id="MEC5385819.1"/>
    </source>
</evidence>
<keyword evidence="11" id="KW-0547">Nucleotide-binding</keyword>
<organism evidence="11 12">
    <name type="scientific">Uliginosibacterium silvisoli</name>
    <dbReference type="NCBI Taxonomy" id="3114758"/>
    <lineage>
        <taxon>Bacteria</taxon>
        <taxon>Pseudomonadati</taxon>
        <taxon>Pseudomonadota</taxon>
        <taxon>Betaproteobacteria</taxon>
        <taxon>Rhodocyclales</taxon>
        <taxon>Zoogloeaceae</taxon>
        <taxon>Uliginosibacterium</taxon>
    </lineage>
</organism>
<evidence type="ECO:0000256" key="3">
    <source>
        <dbReference type="ARBA" id="ARBA00022553"/>
    </source>
</evidence>
<proteinExistence type="predicted"/>
<dbReference type="InterPro" id="IPR003661">
    <property type="entry name" value="HisK_dim/P_dom"/>
</dbReference>
<evidence type="ECO:0000256" key="2">
    <source>
        <dbReference type="ARBA" id="ARBA00012438"/>
    </source>
</evidence>